<dbReference type="Gene3D" id="2.160.10.10">
    <property type="entry name" value="Hexapeptide repeat proteins"/>
    <property type="match status" value="1"/>
</dbReference>
<keyword evidence="2" id="KW-1185">Reference proteome</keyword>
<dbReference type="InterPro" id="IPR011004">
    <property type="entry name" value="Trimer_LpxA-like_sf"/>
</dbReference>
<dbReference type="Pfam" id="PF14602">
    <property type="entry name" value="Hexapep_2"/>
    <property type="match status" value="1"/>
</dbReference>
<name>A0ABR1RM52_9PEZI</name>
<organism evidence="1 2">
    <name type="scientific">Apiospora marii</name>
    <dbReference type="NCBI Taxonomy" id="335849"/>
    <lineage>
        <taxon>Eukaryota</taxon>
        <taxon>Fungi</taxon>
        <taxon>Dikarya</taxon>
        <taxon>Ascomycota</taxon>
        <taxon>Pezizomycotina</taxon>
        <taxon>Sordariomycetes</taxon>
        <taxon>Xylariomycetidae</taxon>
        <taxon>Amphisphaeriales</taxon>
        <taxon>Apiosporaceae</taxon>
        <taxon>Apiospora</taxon>
    </lineage>
</organism>
<accession>A0ABR1RM52</accession>
<dbReference type="InterPro" id="IPR051159">
    <property type="entry name" value="Hexapeptide_acetyltransf"/>
</dbReference>
<protein>
    <submittedName>
        <fullName evidence="1">Acetyltransferase</fullName>
    </submittedName>
</protein>
<dbReference type="InterPro" id="IPR001451">
    <property type="entry name" value="Hexapep"/>
</dbReference>
<sequence>MFSQAPKSRRAEIEFEAGNDAHRAARHRCASACHDFNKLEEDSIPSLRVRAWLSIVDPSGLMRNMTPDTAVTSEIAFQDPSIKPSAPLVKPPIYIDYGLRVYIAATAFINRNCTILDTPVADVRIGEHCNIGRNVSIYGVTHPLAVEQNLKRKSLGSSVIIGDCVWVGGGCIIMPGVTVGNHAVIGAGSVVTHDVPAYTLASGNPAAVVRPLGTVEVADKAEVVMYKQRELGGVKP</sequence>
<dbReference type="Proteomes" id="UP001396898">
    <property type="component" value="Unassembled WGS sequence"/>
</dbReference>
<evidence type="ECO:0000313" key="1">
    <source>
        <dbReference type="EMBL" id="KAK8013624.1"/>
    </source>
</evidence>
<dbReference type="SUPFAM" id="SSF51161">
    <property type="entry name" value="Trimeric LpxA-like enzymes"/>
    <property type="match status" value="1"/>
</dbReference>
<dbReference type="PANTHER" id="PTHR23416">
    <property type="entry name" value="SIALIC ACID SYNTHASE-RELATED"/>
    <property type="match status" value="1"/>
</dbReference>
<proteinExistence type="predicted"/>
<dbReference type="PANTHER" id="PTHR23416:SF54">
    <property type="entry name" value="ACETYLTRANSFERASE, CYSE_LACA_LPXA_NODL FAMILY (AFU_ORTHOLOGUE AFUA_2G08430)-RELATED"/>
    <property type="match status" value="1"/>
</dbReference>
<gene>
    <name evidence="1" type="ORF">PG991_009217</name>
</gene>
<comment type="caution">
    <text evidence="1">The sequence shown here is derived from an EMBL/GenBank/DDBJ whole genome shotgun (WGS) entry which is preliminary data.</text>
</comment>
<dbReference type="EMBL" id="JAQQWI010000013">
    <property type="protein sequence ID" value="KAK8013624.1"/>
    <property type="molecule type" value="Genomic_DNA"/>
</dbReference>
<dbReference type="Pfam" id="PF00132">
    <property type="entry name" value="Hexapep"/>
    <property type="match status" value="1"/>
</dbReference>
<reference evidence="1 2" key="1">
    <citation type="submission" date="2023-01" db="EMBL/GenBank/DDBJ databases">
        <title>Analysis of 21 Apiospora genomes using comparative genomics revels a genus with tremendous synthesis potential of carbohydrate active enzymes and secondary metabolites.</title>
        <authorList>
            <person name="Sorensen T."/>
        </authorList>
    </citation>
    <scope>NUCLEOTIDE SEQUENCE [LARGE SCALE GENOMIC DNA]</scope>
    <source>
        <strain evidence="1 2">CBS 20057</strain>
    </source>
</reference>
<evidence type="ECO:0000313" key="2">
    <source>
        <dbReference type="Proteomes" id="UP001396898"/>
    </source>
</evidence>